<feature type="compositionally biased region" description="Gly residues" evidence="15">
    <location>
        <begin position="693"/>
        <end position="702"/>
    </location>
</feature>
<dbReference type="GO" id="GO:0005262">
    <property type="term" value="F:calcium channel activity"/>
    <property type="evidence" value="ECO:0007669"/>
    <property type="project" value="UniProtKB-KW"/>
</dbReference>
<dbReference type="GO" id="GO:0005516">
    <property type="term" value="F:calmodulin binding"/>
    <property type="evidence" value="ECO:0007669"/>
    <property type="project" value="UniProtKB-KW"/>
</dbReference>
<dbReference type="Gene3D" id="1.25.40.20">
    <property type="entry name" value="Ankyrin repeat-containing domain"/>
    <property type="match status" value="2"/>
</dbReference>
<feature type="repeat" description="ANK" evidence="14">
    <location>
        <begin position="143"/>
        <end position="169"/>
    </location>
</feature>
<keyword evidence="3" id="KW-1003">Cell membrane</keyword>
<keyword evidence="8" id="KW-0677">Repeat</keyword>
<dbReference type="GO" id="GO:0046872">
    <property type="term" value="F:metal ion binding"/>
    <property type="evidence" value="ECO:0007669"/>
    <property type="project" value="UniProtKB-KW"/>
</dbReference>
<dbReference type="AlphaFoldDB" id="A0AAJ7X7N0"/>
<accession>A0AAJ7X7N0</accession>
<evidence type="ECO:0000256" key="3">
    <source>
        <dbReference type="ARBA" id="ARBA00022475"/>
    </source>
</evidence>
<feature type="compositionally biased region" description="Basic and acidic residues" evidence="15">
    <location>
        <begin position="10"/>
        <end position="22"/>
    </location>
</feature>
<feature type="transmembrane region" description="Helical" evidence="16">
    <location>
        <begin position="452"/>
        <end position="470"/>
    </location>
</feature>
<keyword evidence="6" id="KW-0107">Calcium channel</keyword>
<dbReference type="GO" id="GO:0098703">
    <property type="term" value="P:calcium ion import across plasma membrane"/>
    <property type="evidence" value="ECO:0007669"/>
    <property type="project" value="TreeGrafter"/>
</dbReference>
<evidence type="ECO:0000256" key="14">
    <source>
        <dbReference type="PROSITE-ProRule" id="PRU00023"/>
    </source>
</evidence>
<keyword evidence="16" id="KW-0472">Membrane</keyword>
<gene>
    <name evidence="18" type="primary">LOC116950544</name>
</gene>
<evidence type="ECO:0000256" key="2">
    <source>
        <dbReference type="ARBA" id="ARBA00022448"/>
    </source>
</evidence>
<evidence type="ECO:0000256" key="11">
    <source>
        <dbReference type="ARBA" id="ARBA00023043"/>
    </source>
</evidence>
<feature type="region of interest" description="Disordered" evidence="15">
    <location>
        <begin position="683"/>
        <end position="765"/>
    </location>
</feature>
<dbReference type="PANTHER" id="PTHR10582">
    <property type="entry name" value="TRANSIENT RECEPTOR POTENTIAL ION CHANNEL PROTEIN"/>
    <property type="match status" value="1"/>
</dbReference>
<feature type="transmembrane region" description="Helical" evidence="16">
    <location>
        <begin position="360"/>
        <end position="380"/>
    </location>
</feature>
<dbReference type="GeneID" id="116950544"/>
<evidence type="ECO:0000313" key="17">
    <source>
        <dbReference type="Proteomes" id="UP001318040"/>
    </source>
</evidence>
<sequence length="765" mass="86507">MSLGPPETSARGDVRPLARPEAGKGAAGRSSFPAMLERGFLGRLLSRALNLQQQNAVNAEDELYLLQHKRIQETPLFTAAKNNDVEAIQRLHKQGDTDLLQRGVLGETALHVAVQCENLGAALALLDAEPTLINERMTSDLYQGQTALHTSVLNQNVELAKQLLARGANAVSPRATGTYFTDKHRSHAHYGEYVLSFAASTGNLEMVRLLLKHGARICAQDSQGNTVLHTLVLHKNRIIACQMYDFILASTQRGKGQPCPESVLNRKGYTPLKLAAAKGNVVMFRHLVKRRRVVQWSVGTVTSTLYDLNEIDSWEDDRSVLEIITTSHKREARQILEVTPVKELINIKWKRYGRRYFRMWTMLYMVYITSFSLACIYRPLMMRTDNATDPRDDVILVQKPLSESYQTQQDFVRLGGEIVSILGAILILVLEMLDVIRVGASRYFGNIVTGGHFHMILVCYACLVGLLFVMRLSGVQGESVPMSLALVLGWCYTLFFAHGVEMLGPFMVTIQKVLFLDVFRVCWLMFMVLMGFTCAFHLTFQILMPDNWNQWRDFYTAWFTMYQLFLGLVSHWFNVRLNFSDFIKVVYTFYMLFAFVLMINLLIAVMRSTYSRMALEKEQLWHTQVAATTILLERRLPRCLRFRAGVSGKEYGLGDRRFLRIEDRNERAIHKVKRYAMAFSEGRGGSAEDVGSGSEGAGGVGGHFTRSPTNPQPQQQSQQLQPPTIVVTSTSSGRGWEVVRDGAFPSRRSDSQASQDQRHEVVYQI</sequence>
<dbReference type="SMART" id="SM00248">
    <property type="entry name" value="ANK"/>
    <property type="match status" value="6"/>
</dbReference>
<keyword evidence="10" id="KW-0112">Calmodulin-binding</keyword>
<name>A0AAJ7X7N0_PETMA</name>
<comment type="subcellular location">
    <subcellularLocation>
        <location evidence="1">Cell membrane</location>
        <topology evidence="1">Multi-pass membrane protein</topology>
    </subcellularLocation>
</comment>
<keyword evidence="13" id="KW-0407">Ion channel</keyword>
<dbReference type="Pfam" id="PF13637">
    <property type="entry name" value="Ank_4"/>
    <property type="match status" value="1"/>
</dbReference>
<dbReference type="PROSITE" id="PS50297">
    <property type="entry name" value="ANK_REP_REGION"/>
    <property type="match status" value="2"/>
</dbReference>
<dbReference type="Proteomes" id="UP001318040">
    <property type="component" value="Chromosome 39"/>
</dbReference>
<dbReference type="Pfam" id="PF12796">
    <property type="entry name" value="Ank_2"/>
    <property type="match status" value="1"/>
</dbReference>
<feature type="region of interest" description="Disordered" evidence="15">
    <location>
        <begin position="1"/>
        <end position="30"/>
    </location>
</feature>
<evidence type="ECO:0000256" key="5">
    <source>
        <dbReference type="ARBA" id="ARBA00022568"/>
    </source>
</evidence>
<dbReference type="KEGG" id="pmrn:116950544"/>
<feature type="transmembrane region" description="Helical" evidence="16">
    <location>
        <begin position="418"/>
        <end position="440"/>
    </location>
</feature>
<dbReference type="PANTHER" id="PTHR10582:SF25">
    <property type="entry name" value="TRANSIENT RECEPTOR POTENTIAL CATION CHANNEL SUBFAMILY V MEMBER 6"/>
    <property type="match status" value="1"/>
</dbReference>
<keyword evidence="17" id="KW-1185">Reference proteome</keyword>
<keyword evidence="16" id="KW-0812">Transmembrane</keyword>
<keyword evidence="5" id="KW-0109">Calcium transport</keyword>
<evidence type="ECO:0000256" key="7">
    <source>
        <dbReference type="ARBA" id="ARBA00022723"/>
    </source>
</evidence>
<dbReference type="InterPro" id="IPR024862">
    <property type="entry name" value="TRPV"/>
</dbReference>
<feature type="compositionally biased region" description="Low complexity" evidence="15">
    <location>
        <begin position="712"/>
        <end position="723"/>
    </location>
</feature>
<evidence type="ECO:0000256" key="4">
    <source>
        <dbReference type="ARBA" id="ARBA00022553"/>
    </source>
</evidence>
<dbReference type="PROSITE" id="PS50088">
    <property type="entry name" value="ANK_REPEAT"/>
    <property type="match status" value="2"/>
</dbReference>
<keyword evidence="2" id="KW-0813">Transport</keyword>
<evidence type="ECO:0000256" key="15">
    <source>
        <dbReference type="SAM" id="MobiDB-lite"/>
    </source>
</evidence>
<evidence type="ECO:0000256" key="12">
    <source>
        <dbReference type="ARBA" id="ARBA00023065"/>
    </source>
</evidence>
<keyword evidence="7" id="KW-0479">Metal-binding</keyword>
<feature type="compositionally biased region" description="Basic and acidic residues" evidence="15">
    <location>
        <begin position="756"/>
        <end position="765"/>
    </location>
</feature>
<keyword evidence="11 14" id="KW-0040">ANK repeat</keyword>
<feature type="repeat" description="ANK" evidence="14">
    <location>
        <begin position="190"/>
        <end position="222"/>
    </location>
</feature>
<dbReference type="GO" id="GO:0005886">
    <property type="term" value="C:plasma membrane"/>
    <property type="evidence" value="ECO:0007669"/>
    <property type="project" value="UniProtKB-SubCell"/>
</dbReference>
<dbReference type="InterPro" id="IPR036770">
    <property type="entry name" value="Ankyrin_rpt-contain_sf"/>
</dbReference>
<evidence type="ECO:0000256" key="6">
    <source>
        <dbReference type="ARBA" id="ARBA00022673"/>
    </source>
</evidence>
<dbReference type="SUPFAM" id="SSF48403">
    <property type="entry name" value="Ankyrin repeat"/>
    <property type="match status" value="1"/>
</dbReference>
<evidence type="ECO:0000256" key="1">
    <source>
        <dbReference type="ARBA" id="ARBA00004651"/>
    </source>
</evidence>
<keyword evidence="9" id="KW-0106">Calcium</keyword>
<evidence type="ECO:0000313" key="18">
    <source>
        <dbReference type="RefSeq" id="XP_032824301.1"/>
    </source>
</evidence>
<dbReference type="InterPro" id="IPR008344">
    <property type="entry name" value="TRPV5/TRPV6"/>
</dbReference>
<keyword evidence="12" id="KW-0406">Ion transport</keyword>
<keyword evidence="4" id="KW-0597">Phosphoprotein</keyword>
<protein>
    <submittedName>
        <fullName evidence="18">Transient receptor potential cation channel subfamily V member 5-like</fullName>
    </submittedName>
</protein>
<evidence type="ECO:0000256" key="13">
    <source>
        <dbReference type="ARBA" id="ARBA00023303"/>
    </source>
</evidence>
<evidence type="ECO:0000256" key="16">
    <source>
        <dbReference type="SAM" id="Phobius"/>
    </source>
</evidence>
<dbReference type="InterPro" id="IPR002110">
    <property type="entry name" value="Ankyrin_rpt"/>
</dbReference>
<dbReference type="RefSeq" id="XP_032824301.1">
    <property type="nucleotide sequence ID" value="XM_032968410.1"/>
</dbReference>
<evidence type="ECO:0000256" key="10">
    <source>
        <dbReference type="ARBA" id="ARBA00022860"/>
    </source>
</evidence>
<feature type="transmembrane region" description="Helical" evidence="16">
    <location>
        <begin position="482"/>
        <end position="500"/>
    </location>
</feature>
<reference evidence="18" key="1">
    <citation type="submission" date="2025-08" db="UniProtKB">
        <authorList>
            <consortium name="RefSeq"/>
        </authorList>
    </citation>
    <scope>IDENTIFICATION</scope>
    <source>
        <tissue evidence="18">Sperm</tissue>
    </source>
</reference>
<evidence type="ECO:0000256" key="9">
    <source>
        <dbReference type="ARBA" id="ARBA00022837"/>
    </source>
</evidence>
<organism evidence="17 18">
    <name type="scientific">Petromyzon marinus</name>
    <name type="common">Sea lamprey</name>
    <dbReference type="NCBI Taxonomy" id="7757"/>
    <lineage>
        <taxon>Eukaryota</taxon>
        <taxon>Metazoa</taxon>
        <taxon>Chordata</taxon>
        <taxon>Craniata</taxon>
        <taxon>Vertebrata</taxon>
        <taxon>Cyclostomata</taxon>
        <taxon>Hyperoartia</taxon>
        <taxon>Petromyzontiformes</taxon>
        <taxon>Petromyzontidae</taxon>
        <taxon>Petromyzon</taxon>
    </lineage>
</organism>
<feature type="transmembrane region" description="Helical" evidence="16">
    <location>
        <begin position="585"/>
        <end position="606"/>
    </location>
</feature>
<feature type="transmembrane region" description="Helical" evidence="16">
    <location>
        <begin position="521"/>
        <end position="543"/>
    </location>
</feature>
<keyword evidence="16" id="KW-1133">Transmembrane helix</keyword>
<feature type="transmembrane region" description="Helical" evidence="16">
    <location>
        <begin position="555"/>
        <end position="573"/>
    </location>
</feature>
<dbReference type="PRINTS" id="PR01765">
    <property type="entry name" value="ECACCHANNEL"/>
</dbReference>
<proteinExistence type="predicted"/>
<evidence type="ECO:0000256" key="8">
    <source>
        <dbReference type="ARBA" id="ARBA00022737"/>
    </source>
</evidence>